<evidence type="ECO:0000256" key="1">
    <source>
        <dbReference type="SAM" id="MobiDB-lite"/>
    </source>
</evidence>
<name>A0A3N2PYP5_SODAK</name>
<dbReference type="GeneID" id="39579983"/>
<dbReference type="InterPro" id="IPR057940">
    <property type="entry name" value="Tri-helical_dom"/>
</dbReference>
<evidence type="ECO:0000259" key="3">
    <source>
        <dbReference type="Pfam" id="PF24962"/>
    </source>
</evidence>
<feature type="region of interest" description="Disordered" evidence="1">
    <location>
        <begin position="394"/>
        <end position="419"/>
    </location>
</feature>
<proteinExistence type="predicted"/>
<keyword evidence="5" id="KW-1185">Reference proteome</keyword>
<dbReference type="RefSeq" id="XP_028467352.1">
    <property type="nucleotide sequence ID" value="XM_028611505.1"/>
</dbReference>
<dbReference type="PANTHER" id="PTHR38788">
    <property type="entry name" value="CLR5 DOMAIN-CONTAINING PROTEIN"/>
    <property type="match status" value="1"/>
</dbReference>
<dbReference type="Pfam" id="PF24465">
    <property type="entry name" value="Tri-helical"/>
    <property type="match status" value="2"/>
</dbReference>
<dbReference type="AlphaFoldDB" id="A0A3N2PYP5"/>
<dbReference type="EMBL" id="ML119053">
    <property type="protein sequence ID" value="ROT39546.1"/>
    <property type="molecule type" value="Genomic_DNA"/>
</dbReference>
<organism evidence="4 5">
    <name type="scientific">Sodiomyces alkalinus (strain CBS 110278 / VKM F-3762 / F11)</name>
    <name type="common">Alkaliphilic filamentous fungus</name>
    <dbReference type="NCBI Taxonomy" id="1314773"/>
    <lineage>
        <taxon>Eukaryota</taxon>
        <taxon>Fungi</taxon>
        <taxon>Dikarya</taxon>
        <taxon>Ascomycota</taxon>
        <taxon>Pezizomycotina</taxon>
        <taxon>Sordariomycetes</taxon>
        <taxon>Hypocreomycetidae</taxon>
        <taxon>Glomerellales</taxon>
        <taxon>Plectosphaerellaceae</taxon>
        <taxon>Sodiomyces</taxon>
    </lineage>
</organism>
<evidence type="ECO:0000259" key="2">
    <source>
        <dbReference type="Pfam" id="PF24465"/>
    </source>
</evidence>
<feature type="compositionally biased region" description="Low complexity" evidence="1">
    <location>
        <begin position="492"/>
        <end position="503"/>
    </location>
</feature>
<dbReference type="OrthoDB" id="4115389at2759"/>
<feature type="region of interest" description="Disordered" evidence="1">
    <location>
        <begin position="166"/>
        <end position="210"/>
    </location>
</feature>
<dbReference type="InterPro" id="IPR056669">
    <property type="entry name" value="DUF7767"/>
</dbReference>
<protein>
    <recommendedName>
        <fullName evidence="6">Clr5 domain-containing protein</fullName>
    </recommendedName>
</protein>
<feature type="domain" description="Tri-helical" evidence="2">
    <location>
        <begin position="312"/>
        <end position="394"/>
    </location>
</feature>
<feature type="compositionally biased region" description="Low complexity" evidence="1">
    <location>
        <begin position="126"/>
        <end position="137"/>
    </location>
</feature>
<evidence type="ECO:0000313" key="4">
    <source>
        <dbReference type="EMBL" id="ROT39546.1"/>
    </source>
</evidence>
<dbReference type="STRING" id="1314773.A0A3N2PYP5"/>
<feature type="compositionally biased region" description="Basic residues" evidence="1">
    <location>
        <begin position="186"/>
        <end position="199"/>
    </location>
</feature>
<feature type="compositionally biased region" description="Low complexity" evidence="1">
    <location>
        <begin position="528"/>
        <end position="544"/>
    </location>
</feature>
<feature type="region of interest" description="Disordered" evidence="1">
    <location>
        <begin position="453"/>
        <end position="477"/>
    </location>
</feature>
<dbReference type="Proteomes" id="UP000272025">
    <property type="component" value="Unassembled WGS sequence"/>
</dbReference>
<feature type="region of interest" description="Disordered" evidence="1">
    <location>
        <begin position="492"/>
        <end position="554"/>
    </location>
</feature>
<gene>
    <name evidence="4" type="ORF">SODALDRAFT_331661</name>
</gene>
<sequence length="654" mass="71090">MQAEHGLTAPPQKRALWILFRKWGFPTRKESATPIDDVVLARIRELWMRNVGQAELHRILNEEDGYNITKRALVQARKKHKMLFRSPEGDRAAEDEVIEISSGEDEDEDEASGSDSEASDVHTSNHHQPPTAQNQHQHQQHQHAHASAPAPAPLLPPLIPLSLIGAPPPEVFPTDQVDSPPPVGKGHNKPRRLTRKHGVRPRDVAAPPRFPSELTLDEAKAILGLDNQAYKAMRVIFTQLCEEAHVIKKTLAGPERWEALKDDLIRRFPPLEAELWQSRDNLDRKKLALDVICCDCTKRMRDKGNQFDLGRAKAVLGLDPYETRQARVVFYVLTERHQIRSKTDAGIKKWNEVKNEWVAVSPYLQRALAGGPSDPAHEDKLKALERLAQDVMRRRWHDESRARKKAAARSSASAGAAQSPDESVAAAAAAVAQGPGAVVAHAQAGFEVIPSPGEVASQDLGGGSSSSSSSSTGGFGGGIGRVASTLTSFGSTLPTQTTATPTASRVGATTSSLRSGEETVLDPRLRFAPAAQQPQVQRATATAPAPVPAPAPGPPSSSMAIFLRLHESSTFSTDARVWIGTMETRSVREVRRAAVERYPGAACLRVEGILKDGRGGEMPLLIEGDMELEAYLAHLNGATPTLSVQLVQGWEPAK</sequence>
<reference evidence="4 5" key="1">
    <citation type="journal article" date="2018" name="Mol. Ecol.">
        <title>The obligate alkalophilic soda-lake fungus Sodiomyces alkalinus has shifted to a protein diet.</title>
        <authorList>
            <person name="Grum-Grzhimaylo A.A."/>
            <person name="Falkoski D.L."/>
            <person name="van den Heuvel J."/>
            <person name="Valero-Jimenez C.A."/>
            <person name="Min B."/>
            <person name="Choi I.G."/>
            <person name="Lipzen A."/>
            <person name="Daum C.G."/>
            <person name="Aanen D.K."/>
            <person name="Tsang A."/>
            <person name="Henrissat B."/>
            <person name="Bilanenko E.N."/>
            <person name="de Vries R.P."/>
            <person name="van Kan J.A.L."/>
            <person name="Grigoriev I.V."/>
            <person name="Debets A.J.M."/>
        </authorList>
    </citation>
    <scope>NUCLEOTIDE SEQUENCE [LARGE SCALE GENOMIC DNA]</scope>
    <source>
        <strain evidence="4 5">F11</strain>
    </source>
</reference>
<feature type="region of interest" description="Disordered" evidence="1">
    <location>
        <begin position="84"/>
        <end position="154"/>
    </location>
</feature>
<feature type="compositionally biased region" description="Pro residues" evidence="1">
    <location>
        <begin position="545"/>
        <end position="554"/>
    </location>
</feature>
<feature type="compositionally biased region" description="Low complexity" evidence="1">
    <location>
        <begin position="408"/>
        <end position="419"/>
    </location>
</feature>
<dbReference type="PANTHER" id="PTHR38788:SF5">
    <property type="entry name" value="CLR5 DOMAIN-CONTAINING PROTEIN"/>
    <property type="match status" value="1"/>
</dbReference>
<feature type="domain" description="DUF7767" evidence="3">
    <location>
        <begin position="556"/>
        <end position="648"/>
    </location>
</feature>
<feature type="compositionally biased region" description="Basic and acidic residues" evidence="1">
    <location>
        <begin position="515"/>
        <end position="525"/>
    </location>
</feature>
<feature type="compositionally biased region" description="Acidic residues" evidence="1">
    <location>
        <begin position="95"/>
        <end position="112"/>
    </location>
</feature>
<evidence type="ECO:0008006" key="6">
    <source>
        <dbReference type="Google" id="ProtNLM"/>
    </source>
</evidence>
<dbReference type="Pfam" id="PF24962">
    <property type="entry name" value="DUF7767"/>
    <property type="match status" value="1"/>
</dbReference>
<accession>A0A3N2PYP5</accession>
<feature type="domain" description="Tri-helical" evidence="2">
    <location>
        <begin position="219"/>
        <end position="302"/>
    </location>
</feature>
<evidence type="ECO:0000313" key="5">
    <source>
        <dbReference type="Proteomes" id="UP000272025"/>
    </source>
</evidence>